<keyword evidence="3" id="KW-1185">Reference proteome</keyword>
<dbReference type="PROSITE" id="PS01186">
    <property type="entry name" value="EGF_2"/>
    <property type="match status" value="1"/>
</dbReference>
<organism evidence="2 3">
    <name type="scientific">Ricinus communis</name>
    <name type="common">Castor bean</name>
    <dbReference type="NCBI Taxonomy" id="3988"/>
    <lineage>
        <taxon>Eukaryota</taxon>
        <taxon>Viridiplantae</taxon>
        <taxon>Streptophyta</taxon>
        <taxon>Embryophyta</taxon>
        <taxon>Tracheophyta</taxon>
        <taxon>Spermatophyta</taxon>
        <taxon>Magnoliopsida</taxon>
        <taxon>eudicotyledons</taxon>
        <taxon>Gunneridae</taxon>
        <taxon>Pentapetalae</taxon>
        <taxon>rosids</taxon>
        <taxon>fabids</taxon>
        <taxon>Malpighiales</taxon>
        <taxon>Euphorbiaceae</taxon>
        <taxon>Acalyphoideae</taxon>
        <taxon>Acalypheae</taxon>
        <taxon>Ricinus</taxon>
    </lineage>
</organism>
<reference evidence="3" key="1">
    <citation type="journal article" date="2010" name="Nat. Biotechnol.">
        <title>Draft genome sequence of the oilseed species Ricinus communis.</title>
        <authorList>
            <person name="Chan A.P."/>
            <person name="Crabtree J."/>
            <person name="Zhao Q."/>
            <person name="Lorenzi H."/>
            <person name="Orvis J."/>
            <person name="Puiu D."/>
            <person name="Melake-Berhan A."/>
            <person name="Jones K.M."/>
            <person name="Redman J."/>
            <person name="Chen G."/>
            <person name="Cahoon E.B."/>
            <person name="Gedil M."/>
            <person name="Stanke M."/>
            <person name="Haas B.J."/>
            <person name="Wortman J.R."/>
            <person name="Fraser-Liggett C.M."/>
            <person name="Ravel J."/>
            <person name="Rabinowicz P.D."/>
        </authorList>
    </citation>
    <scope>NUCLEOTIDE SEQUENCE [LARGE SCALE GENOMIC DNA]</scope>
    <source>
        <strain evidence="3">cv. Hale</strain>
    </source>
</reference>
<dbReference type="PANTHER" id="PTHR33491">
    <property type="entry name" value="OSJNBA0016N04.9 PROTEIN"/>
    <property type="match status" value="1"/>
</dbReference>
<dbReference type="Proteomes" id="UP000008311">
    <property type="component" value="Unassembled WGS sequence"/>
</dbReference>
<dbReference type="InterPro" id="IPR000742">
    <property type="entry name" value="EGF"/>
</dbReference>
<dbReference type="AlphaFoldDB" id="B9SNI6"/>
<dbReference type="Gene3D" id="2.10.25.10">
    <property type="entry name" value="Laminin"/>
    <property type="match status" value="1"/>
</dbReference>
<dbReference type="EMBL" id="EQ974046">
    <property type="protein sequence ID" value="EEF34807.1"/>
    <property type="molecule type" value="Genomic_DNA"/>
</dbReference>
<protein>
    <recommendedName>
        <fullName evidence="1">EGF-like domain-containing protein</fullName>
    </recommendedName>
</protein>
<evidence type="ECO:0000313" key="3">
    <source>
        <dbReference type="Proteomes" id="UP000008311"/>
    </source>
</evidence>
<evidence type="ECO:0000313" key="2">
    <source>
        <dbReference type="EMBL" id="EEF34807.1"/>
    </source>
</evidence>
<name>B9SNI6_RICCO</name>
<dbReference type="STRING" id="3988.B9SNI6"/>
<gene>
    <name evidence="2" type="ORF">RCOM_0737060</name>
</gene>
<proteinExistence type="predicted"/>
<evidence type="ECO:0000259" key="1">
    <source>
        <dbReference type="PROSITE" id="PS01186"/>
    </source>
</evidence>
<sequence length="168" mass="18776">MDMPYNSSKFIKPMSNLVAQKVDEGLFSIKLKNAYKCYNKTSNAIESRARVIRLGDGPFSFSNIYNKLIATGCASLAFMSDAAGKFKVSDFDLSYTINEFERSELVIEWIVEEKSCEDAKKSASYACASNSDCIYSKNGKGYRCKCKEGFAGNPYLQGCQGIYFFVFS</sequence>
<dbReference type="InParanoid" id="B9SNI6"/>
<feature type="domain" description="EGF-like" evidence="1">
    <location>
        <begin position="144"/>
        <end position="159"/>
    </location>
</feature>
<accession>B9SNI6</accession>